<dbReference type="eggNOG" id="COG0823">
    <property type="taxonomic scope" value="Bacteria"/>
</dbReference>
<dbReference type="EMBL" id="CP003630">
    <property type="protein sequence ID" value="AFZ17774.1"/>
    <property type="molecule type" value="Genomic_DNA"/>
</dbReference>
<keyword evidence="3" id="KW-1185">Reference proteome</keyword>
<evidence type="ECO:0000256" key="1">
    <source>
        <dbReference type="ARBA" id="ARBA00009820"/>
    </source>
</evidence>
<dbReference type="Pfam" id="PF07676">
    <property type="entry name" value="PD40"/>
    <property type="match status" value="2"/>
</dbReference>
<dbReference type="PATRIC" id="fig|1173027.3.peg.2126"/>
<reference evidence="2 3" key="1">
    <citation type="submission" date="2012-06" db="EMBL/GenBank/DDBJ databases">
        <title>Finished chromosome of genome of Microcoleus sp. PCC 7113.</title>
        <authorList>
            <consortium name="US DOE Joint Genome Institute"/>
            <person name="Gugger M."/>
            <person name="Coursin T."/>
            <person name="Rippka R."/>
            <person name="Tandeau De Marsac N."/>
            <person name="Huntemann M."/>
            <person name="Wei C.-L."/>
            <person name="Han J."/>
            <person name="Detter J.C."/>
            <person name="Han C."/>
            <person name="Tapia R."/>
            <person name="Chen A."/>
            <person name="Kyrpides N."/>
            <person name="Mavromatis K."/>
            <person name="Markowitz V."/>
            <person name="Szeto E."/>
            <person name="Ivanova N."/>
            <person name="Pagani I."/>
            <person name="Pati A."/>
            <person name="Goodwin L."/>
            <person name="Nordberg H.P."/>
            <person name="Cantor M.N."/>
            <person name="Hua S.X."/>
            <person name="Woyke T."/>
            <person name="Kerfeld C.A."/>
        </authorList>
    </citation>
    <scope>NUCLEOTIDE SEQUENCE [LARGE SCALE GENOMIC DNA]</scope>
    <source>
        <strain evidence="2 3">PCC 7113</strain>
    </source>
</reference>
<organism evidence="2 3">
    <name type="scientific">Allocoleopsis franciscana PCC 7113</name>
    <dbReference type="NCBI Taxonomy" id="1173027"/>
    <lineage>
        <taxon>Bacteria</taxon>
        <taxon>Bacillati</taxon>
        <taxon>Cyanobacteriota</taxon>
        <taxon>Cyanophyceae</taxon>
        <taxon>Coleofasciculales</taxon>
        <taxon>Coleofasciculaceae</taxon>
        <taxon>Allocoleopsis</taxon>
        <taxon>Allocoleopsis franciscana</taxon>
    </lineage>
</organism>
<dbReference type="RefSeq" id="WP_015181926.1">
    <property type="nucleotide sequence ID" value="NC_019738.1"/>
</dbReference>
<dbReference type="SUPFAM" id="SSF82171">
    <property type="entry name" value="DPP6 N-terminal domain-like"/>
    <property type="match status" value="1"/>
</dbReference>
<protein>
    <submittedName>
        <fullName evidence="2">Periplasmic component of the Tol biopolymer transport system</fullName>
    </submittedName>
</protein>
<dbReference type="AlphaFoldDB" id="K9WDE8"/>
<dbReference type="InterPro" id="IPR011659">
    <property type="entry name" value="WD40"/>
</dbReference>
<dbReference type="PANTHER" id="PTHR36842">
    <property type="entry name" value="PROTEIN TOLB HOMOLOG"/>
    <property type="match status" value="1"/>
</dbReference>
<dbReference type="Proteomes" id="UP000010471">
    <property type="component" value="Chromosome"/>
</dbReference>
<name>K9WDE8_9CYAN</name>
<sequence length="185" mass="20974">MRSLATGLTLRQWLSWGMGFSVVGIVTACSPTNSYQEPAVLNSRYTNEQPALSGNGQFVAFVSNRDGDRKIVMYDLQKRLFVDLSRVNRPDAIAENPSLSRTGRYMAYIASDQGRPEIDLYDRATKRIETLTIGYRGWVRNPSISPDGRYVVFETSRRGQWDVEVLDRGPNIELDIAEGSRSFRR</sequence>
<dbReference type="InterPro" id="IPR011042">
    <property type="entry name" value="6-blade_b-propeller_TolB-like"/>
</dbReference>
<dbReference type="STRING" id="1173027.Mic7113_1921"/>
<dbReference type="PROSITE" id="PS51257">
    <property type="entry name" value="PROKAR_LIPOPROTEIN"/>
    <property type="match status" value="1"/>
</dbReference>
<comment type="similarity">
    <text evidence="1">Belongs to the TolB family.</text>
</comment>
<dbReference type="OrthoDB" id="459216at2"/>
<gene>
    <name evidence="2" type="ORF">Mic7113_1921</name>
</gene>
<accession>K9WDE8</accession>
<dbReference type="Gene3D" id="2.120.10.30">
    <property type="entry name" value="TolB, C-terminal domain"/>
    <property type="match status" value="1"/>
</dbReference>
<dbReference type="KEGG" id="mic:Mic7113_1921"/>
<proteinExistence type="inferred from homology"/>
<dbReference type="HOGENOM" id="CLU_101699_0_0_3"/>
<evidence type="ECO:0000313" key="3">
    <source>
        <dbReference type="Proteomes" id="UP000010471"/>
    </source>
</evidence>
<dbReference type="PANTHER" id="PTHR36842:SF2">
    <property type="entry name" value="SLR0505 PROTEIN"/>
    <property type="match status" value="1"/>
</dbReference>
<evidence type="ECO:0000313" key="2">
    <source>
        <dbReference type="EMBL" id="AFZ17774.1"/>
    </source>
</evidence>